<proteinExistence type="predicted"/>
<evidence type="ECO:0000313" key="2">
    <source>
        <dbReference type="Proteomes" id="UP000193920"/>
    </source>
</evidence>
<evidence type="ECO:0008006" key="3">
    <source>
        <dbReference type="Google" id="ProtNLM"/>
    </source>
</evidence>
<reference evidence="1 2" key="1">
    <citation type="submission" date="2016-08" db="EMBL/GenBank/DDBJ databases">
        <title>A Parts List for Fungal Cellulosomes Revealed by Comparative Genomics.</title>
        <authorList>
            <consortium name="DOE Joint Genome Institute"/>
            <person name="Haitjema C.H."/>
            <person name="Gilmore S.P."/>
            <person name="Henske J.K."/>
            <person name="Solomon K.V."/>
            <person name="De Groot R."/>
            <person name="Kuo A."/>
            <person name="Mondo S.J."/>
            <person name="Salamov A.A."/>
            <person name="Labutti K."/>
            <person name="Zhao Z."/>
            <person name="Chiniquy J."/>
            <person name="Barry K."/>
            <person name="Brewer H.M."/>
            <person name="Purvine S.O."/>
            <person name="Wright A.T."/>
            <person name="Boxma B."/>
            <person name="Van Alen T."/>
            <person name="Hackstein J.H."/>
            <person name="Baker S.E."/>
            <person name="Grigoriev I.V."/>
            <person name="O'Malley M.A."/>
        </authorList>
    </citation>
    <scope>NUCLEOTIDE SEQUENCE [LARGE SCALE GENOMIC DNA]</scope>
    <source>
        <strain evidence="1 2">G1</strain>
    </source>
</reference>
<feature type="non-terminal residue" evidence="1">
    <location>
        <position position="145"/>
    </location>
</feature>
<organism evidence="1 2">
    <name type="scientific">Neocallimastix californiae</name>
    <dbReference type="NCBI Taxonomy" id="1754190"/>
    <lineage>
        <taxon>Eukaryota</taxon>
        <taxon>Fungi</taxon>
        <taxon>Fungi incertae sedis</taxon>
        <taxon>Chytridiomycota</taxon>
        <taxon>Chytridiomycota incertae sedis</taxon>
        <taxon>Neocallimastigomycetes</taxon>
        <taxon>Neocallimastigales</taxon>
        <taxon>Neocallimastigaceae</taxon>
        <taxon>Neocallimastix</taxon>
    </lineage>
</organism>
<sequence>MKENCTIDICNMQEFQKLILDDVKEVKSVNFRGMEVNEEFVDRFWNVFGNDVTIEDLSFDHCFSSNGFSFSDIIAGGCPSNSLKITNCDITVDEASDILLQVNPYTVRFIDFSGNKFKQGDSNFQEMLKLRVYDRLCLEQANLCV</sequence>
<name>A0A1Y2AAK2_9FUNG</name>
<protein>
    <recommendedName>
        <fullName evidence="3">RNI-like protein</fullName>
    </recommendedName>
</protein>
<dbReference type="AlphaFoldDB" id="A0A1Y2AAK2"/>
<keyword evidence="2" id="KW-1185">Reference proteome</keyword>
<accession>A0A1Y2AAK2</accession>
<evidence type="ECO:0000313" key="1">
    <source>
        <dbReference type="EMBL" id="ORY19340.1"/>
    </source>
</evidence>
<dbReference type="Proteomes" id="UP000193920">
    <property type="component" value="Unassembled WGS sequence"/>
</dbReference>
<gene>
    <name evidence="1" type="ORF">LY90DRAFT_708160</name>
</gene>
<comment type="caution">
    <text evidence="1">The sequence shown here is derived from an EMBL/GenBank/DDBJ whole genome shotgun (WGS) entry which is preliminary data.</text>
</comment>
<dbReference type="OrthoDB" id="10413595at2759"/>
<dbReference type="EMBL" id="MCOG01000313">
    <property type="protein sequence ID" value="ORY19340.1"/>
    <property type="molecule type" value="Genomic_DNA"/>
</dbReference>